<organism evidence="4 5">
    <name type="scientific">Favolaschia claudopus</name>
    <dbReference type="NCBI Taxonomy" id="2862362"/>
    <lineage>
        <taxon>Eukaryota</taxon>
        <taxon>Fungi</taxon>
        <taxon>Dikarya</taxon>
        <taxon>Basidiomycota</taxon>
        <taxon>Agaricomycotina</taxon>
        <taxon>Agaricomycetes</taxon>
        <taxon>Agaricomycetidae</taxon>
        <taxon>Agaricales</taxon>
        <taxon>Marasmiineae</taxon>
        <taxon>Mycenaceae</taxon>
        <taxon>Favolaschia</taxon>
    </lineage>
</organism>
<name>A0AAW0CSF0_9AGAR</name>
<evidence type="ECO:0000256" key="1">
    <source>
        <dbReference type="SAM" id="MobiDB-lite"/>
    </source>
</evidence>
<dbReference type="CDD" id="cd02846">
    <property type="entry name" value="PAZ_argonaute_like"/>
    <property type="match status" value="1"/>
</dbReference>
<protein>
    <submittedName>
        <fullName evidence="4">Protein argonaute-2</fullName>
    </submittedName>
</protein>
<feature type="domain" description="Piwi" evidence="3">
    <location>
        <begin position="561"/>
        <end position="901"/>
    </location>
</feature>
<feature type="compositionally biased region" description="Low complexity" evidence="1">
    <location>
        <begin position="18"/>
        <end position="29"/>
    </location>
</feature>
<evidence type="ECO:0000259" key="3">
    <source>
        <dbReference type="PROSITE" id="PS50822"/>
    </source>
</evidence>
<dbReference type="InterPro" id="IPR012337">
    <property type="entry name" value="RNaseH-like_sf"/>
</dbReference>
<dbReference type="SMART" id="SM00950">
    <property type="entry name" value="Piwi"/>
    <property type="match status" value="1"/>
</dbReference>
<dbReference type="Proteomes" id="UP001362999">
    <property type="component" value="Unassembled WGS sequence"/>
</dbReference>
<dbReference type="PANTHER" id="PTHR22891">
    <property type="entry name" value="EUKARYOTIC TRANSLATION INITIATION FACTOR 2C"/>
    <property type="match status" value="1"/>
</dbReference>
<dbReference type="SMART" id="SM01163">
    <property type="entry name" value="DUF1785"/>
    <property type="match status" value="1"/>
</dbReference>
<dbReference type="SUPFAM" id="SSF53098">
    <property type="entry name" value="Ribonuclease H-like"/>
    <property type="match status" value="1"/>
</dbReference>
<dbReference type="InterPro" id="IPR032474">
    <property type="entry name" value="Argonaute_N"/>
</dbReference>
<dbReference type="Pfam" id="PF16486">
    <property type="entry name" value="ArgoN"/>
    <property type="match status" value="1"/>
</dbReference>
<comment type="caution">
    <text evidence="4">The sequence shown here is derived from an EMBL/GenBank/DDBJ whole genome shotgun (WGS) entry which is preliminary data.</text>
</comment>
<evidence type="ECO:0000259" key="2">
    <source>
        <dbReference type="PROSITE" id="PS50821"/>
    </source>
</evidence>
<dbReference type="Gene3D" id="3.30.420.10">
    <property type="entry name" value="Ribonuclease H-like superfamily/Ribonuclease H"/>
    <property type="match status" value="1"/>
</dbReference>
<dbReference type="AlphaFoldDB" id="A0AAW0CSF0"/>
<dbReference type="InterPro" id="IPR014811">
    <property type="entry name" value="ArgoL1"/>
</dbReference>
<feature type="compositionally biased region" description="Low complexity" evidence="1">
    <location>
        <begin position="1"/>
        <end position="10"/>
    </location>
</feature>
<dbReference type="Pfam" id="PF08699">
    <property type="entry name" value="ArgoL1"/>
    <property type="match status" value="1"/>
</dbReference>
<sequence length="954" mass="105348">MPPRSQNRPGPRGGGQGPRQAPAARGPQQPVNPPGEYEWRVLRLRLFIEVDTAQHITTVGVRRPGYGSSGRPIPVYVNSFTVEIPDSTIYHYDVIANDKVLPSAMNQRLIKALQDNIAPGIFAETRCVFDGRKNLYAPVELNLGGDSREFDVSLPGAPASSDRPPRIYKIRLTRVATINTEILHRFIQGQQSHDNTVSTALMAFNVAIRQSPSERFPTKGRSFFTEEGSKAIGAGLVLWRGYFQSIRPAVGRMLINVDISTGVMYQSGPLISLCLSYLNLPGNNPLALTSRLDNRMRLKLSRFIAGIRVDTRDPRRPNAPGSRPPRVVRKLSQEGASEVTFMMRDGRSMTVARYFEETTGTALRFPTLLCAEVGQGALIPLELCFVLRGQLVRKEIPDEKKADLVAFATKKPKERLESITKGMDILAYGQSEYVRKFGLTVTPQVVSTQARVLNPPTLKYGQGSKAPNVQPRNGSWNMADKKFFRPSKIATWVLIVLDGRVNDNLLADVSRGFVEGCVLSGMTVTNRDPIVKRINGQSKIPPQLQAAGADCFAKYKLPPTLFVVILPEGGNDLYTIVKHWGDVDKGVATQCLKSRNCTRANLQFWANIALKVNVKLGGTNVVTDPTSSTILSDPRTPTIIMGADVMHPGAGTHGRPSYAAVVSSVDSYAAKYVAVHRVQASRQELISDLSEMTKYLLEKYMAYRTAIEEVPANLKAPKRLIFYRDGVSEGQFQQVLDLGSFSLPSMFQAERGVTTNRTSPHQRLTSLLEIMTITDNVLAACEELKINLKITLVVVGKRHHVRLFPQNDRDADRSGNCPAGTVVDRDIGHPTEFDFYLQSHAGLLGTSRPGHYSENNLTADTMQALSFALCHVYAGSTRSVSIPAPVYYADSVCARAKIHFDPEKTVGDFSDSGVTDTSDTLEAFKRDFKALHPNQMGRQYFSLTLLCLEMLSVY</sequence>
<keyword evidence="5" id="KW-1185">Reference proteome</keyword>
<dbReference type="InterPro" id="IPR036085">
    <property type="entry name" value="PAZ_dom_sf"/>
</dbReference>
<dbReference type="InterPro" id="IPR032472">
    <property type="entry name" value="ArgoL2"/>
</dbReference>
<dbReference type="Pfam" id="PF16487">
    <property type="entry name" value="ArgoMid"/>
    <property type="match status" value="1"/>
</dbReference>
<dbReference type="PROSITE" id="PS50821">
    <property type="entry name" value="PAZ"/>
    <property type="match status" value="1"/>
</dbReference>
<dbReference type="InterPro" id="IPR032473">
    <property type="entry name" value="Argonaute_Mid_dom"/>
</dbReference>
<dbReference type="InterPro" id="IPR036397">
    <property type="entry name" value="RNaseH_sf"/>
</dbReference>
<feature type="region of interest" description="Disordered" evidence="1">
    <location>
        <begin position="1"/>
        <end position="34"/>
    </location>
</feature>
<dbReference type="SUPFAM" id="SSF101690">
    <property type="entry name" value="PAZ domain"/>
    <property type="match status" value="1"/>
</dbReference>
<evidence type="ECO:0000313" key="5">
    <source>
        <dbReference type="Proteomes" id="UP001362999"/>
    </source>
</evidence>
<accession>A0AAW0CSF0</accession>
<dbReference type="Gene3D" id="3.40.50.2300">
    <property type="match status" value="1"/>
</dbReference>
<dbReference type="EMBL" id="JAWWNJ010000013">
    <property type="protein sequence ID" value="KAK7042157.1"/>
    <property type="molecule type" value="Genomic_DNA"/>
</dbReference>
<dbReference type="PROSITE" id="PS50822">
    <property type="entry name" value="PIWI"/>
    <property type="match status" value="1"/>
</dbReference>
<dbReference type="InterPro" id="IPR003165">
    <property type="entry name" value="Piwi"/>
</dbReference>
<reference evidence="4 5" key="1">
    <citation type="journal article" date="2024" name="J Genomics">
        <title>Draft genome sequencing and assembly of Favolaschia claudopus CIRM-BRFM 2984 isolated from oak limbs.</title>
        <authorList>
            <person name="Navarro D."/>
            <person name="Drula E."/>
            <person name="Chaduli D."/>
            <person name="Cazenave R."/>
            <person name="Ahrendt S."/>
            <person name="Wang J."/>
            <person name="Lipzen A."/>
            <person name="Daum C."/>
            <person name="Barry K."/>
            <person name="Grigoriev I.V."/>
            <person name="Favel A."/>
            <person name="Rosso M.N."/>
            <person name="Martin F."/>
        </authorList>
    </citation>
    <scope>NUCLEOTIDE SEQUENCE [LARGE SCALE GENOMIC DNA]</scope>
    <source>
        <strain evidence="4 5">CIRM-BRFM 2984</strain>
    </source>
</reference>
<evidence type="ECO:0000313" key="4">
    <source>
        <dbReference type="EMBL" id="KAK7042157.1"/>
    </source>
</evidence>
<dbReference type="Pfam" id="PF02171">
    <property type="entry name" value="Piwi"/>
    <property type="match status" value="2"/>
</dbReference>
<dbReference type="InterPro" id="IPR003100">
    <property type="entry name" value="PAZ_dom"/>
</dbReference>
<proteinExistence type="predicted"/>
<gene>
    <name evidence="4" type="ORF">R3P38DRAFT_3389916</name>
</gene>
<feature type="domain" description="PAZ" evidence="2">
    <location>
        <begin position="269"/>
        <end position="388"/>
    </location>
</feature>
<dbReference type="Gene3D" id="2.170.260.10">
    <property type="entry name" value="paz domain"/>
    <property type="match status" value="1"/>
</dbReference>
<dbReference type="Pfam" id="PF16488">
    <property type="entry name" value="ArgoL2"/>
    <property type="match status" value="1"/>
</dbReference>
<dbReference type="GO" id="GO:0003723">
    <property type="term" value="F:RNA binding"/>
    <property type="evidence" value="ECO:0007669"/>
    <property type="project" value="InterPro"/>
</dbReference>
<dbReference type="Pfam" id="PF02170">
    <property type="entry name" value="PAZ"/>
    <property type="match status" value="1"/>
</dbReference>
<dbReference type="InterPro" id="IPR045246">
    <property type="entry name" value="Piwi_ago-like"/>
</dbReference>
<dbReference type="CDD" id="cd04657">
    <property type="entry name" value="Piwi_ago-like"/>
    <property type="match status" value="1"/>
</dbReference>